<dbReference type="SUPFAM" id="SSF48179">
    <property type="entry name" value="6-phosphogluconate dehydrogenase C-terminal domain-like"/>
    <property type="match status" value="1"/>
</dbReference>
<dbReference type="Proteomes" id="UP001143391">
    <property type="component" value="Unassembled WGS sequence"/>
</dbReference>
<feature type="domain" description="3-hydroxyisobutyrate dehydrogenase-like NAD-binding" evidence="4">
    <location>
        <begin position="169"/>
        <end position="289"/>
    </location>
</feature>
<evidence type="ECO:0000256" key="2">
    <source>
        <dbReference type="ARBA" id="ARBA00023027"/>
    </source>
</evidence>
<dbReference type="PIRSF" id="PIRSF000103">
    <property type="entry name" value="HIBADH"/>
    <property type="match status" value="1"/>
</dbReference>
<evidence type="ECO:0000313" key="5">
    <source>
        <dbReference type="EMBL" id="MDF0749573.1"/>
    </source>
</evidence>
<dbReference type="InterPro" id="IPR013328">
    <property type="entry name" value="6PGD_dom2"/>
</dbReference>
<dbReference type="Pfam" id="PF03446">
    <property type="entry name" value="NAD_binding_2"/>
    <property type="match status" value="1"/>
</dbReference>
<organism evidence="5 6">
    <name type="scientific">Marinobacter iranensis</name>
    <dbReference type="NCBI Taxonomy" id="2962607"/>
    <lineage>
        <taxon>Bacteria</taxon>
        <taxon>Pseudomonadati</taxon>
        <taxon>Pseudomonadota</taxon>
        <taxon>Gammaproteobacteria</taxon>
        <taxon>Pseudomonadales</taxon>
        <taxon>Marinobacteraceae</taxon>
        <taxon>Marinobacter</taxon>
    </lineage>
</organism>
<keyword evidence="6" id="KW-1185">Reference proteome</keyword>
<evidence type="ECO:0000313" key="6">
    <source>
        <dbReference type="Proteomes" id="UP001143391"/>
    </source>
</evidence>
<dbReference type="SUPFAM" id="SSF51735">
    <property type="entry name" value="NAD(P)-binding Rossmann-fold domains"/>
    <property type="match status" value="1"/>
</dbReference>
<evidence type="ECO:0000256" key="1">
    <source>
        <dbReference type="ARBA" id="ARBA00023002"/>
    </source>
</evidence>
<evidence type="ECO:0000259" key="4">
    <source>
        <dbReference type="Pfam" id="PF14833"/>
    </source>
</evidence>
<dbReference type="EMBL" id="JANCMW010000002">
    <property type="protein sequence ID" value="MDF0749573.1"/>
    <property type="molecule type" value="Genomic_DNA"/>
</dbReference>
<dbReference type="Gene3D" id="1.10.1040.10">
    <property type="entry name" value="N-(1-d-carboxylethyl)-l-norvaline Dehydrogenase, domain 2"/>
    <property type="match status" value="1"/>
</dbReference>
<dbReference type="InterPro" id="IPR006115">
    <property type="entry name" value="6PGDH_NADP-bd"/>
</dbReference>
<dbReference type="PANTHER" id="PTHR22981">
    <property type="entry name" value="3-HYDROXYISOBUTYRATE DEHYDROGENASE-RELATED"/>
    <property type="match status" value="1"/>
</dbReference>
<dbReference type="InterPro" id="IPR015815">
    <property type="entry name" value="HIBADH-related"/>
</dbReference>
<keyword evidence="2" id="KW-0520">NAD</keyword>
<dbReference type="RefSeq" id="WP_275705061.1">
    <property type="nucleotide sequence ID" value="NZ_JANCMW010000002.1"/>
</dbReference>
<dbReference type="PANTHER" id="PTHR22981:SF7">
    <property type="entry name" value="3-HYDROXYISOBUTYRATE DEHYDROGENASE, MITOCHONDRIAL"/>
    <property type="match status" value="1"/>
</dbReference>
<sequence>MSLPKLGFIGIGRMGMPMARRLIQAGYSVVVFDPNAEAVKSLVKEGATGAENPAEVATNSEVILLSLPTPDIVDAVAFGENGIVYGVDSDTQKTVIDLSTTGPEGARALAEGLSSKGIKSIDCPVSGGVGGAEKGTLALMASGDPSVVENVGDVLKVLGNSFLVGPEPGMGQMIKVINNLVSVTALAITSEALVLGTKAGLNPDVMVDVFNASSGQSNASLTKIPKFVLTRSFDFGFALDLSVKDARLCLEQSEALGVPMVVGSAVREMLKITKAKLGPQADMTSIIQPVEEWAGIKVRGANAKPENS</sequence>
<reference evidence="5" key="1">
    <citation type="submission" date="2022-07" db="EMBL/GenBank/DDBJ databases">
        <title>Marinobacter iranensis a new bacterium isolate from a hipersaline lake in Iran.</title>
        <authorList>
            <person name="Mohammad A.M.A."/>
            <person name="Cristina S.-P."/>
            <person name="Antonio V."/>
        </authorList>
    </citation>
    <scope>NUCLEOTIDE SEQUENCE</scope>
    <source>
        <strain evidence="5">71-i</strain>
    </source>
</reference>
<protein>
    <submittedName>
        <fullName evidence="5">NAD(P)-dependent oxidoreductase</fullName>
    </submittedName>
</protein>
<dbReference type="InterPro" id="IPR036291">
    <property type="entry name" value="NAD(P)-bd_dom_sf"/>
</dbReference>
<feature type="domain" description="6-phosphogluconate dehydrogenase NADP-binding" evidence="3">
    <location>
        <begin position="5"/>
        <end position="163"/>
    </location>
</feature>
<keyword evidence="1" id="KW-0560">Oxidoreductase</keyword>
<name>A0ABT5Y7G2_9GAMM</name>
<dbReference type="InterPro" id="IPR029154">
    <property type="entry name" value="HIBADH-like_NADP-bd"/>
</dbReference>
<dbReference type="Pfam" id="PF14833">
    <property type="entry name" value="NAD_binding_11"/>
    <property type="match status" value="1"/>
</dbReference>
<dbReference type="Gene3D" id="3.40.50.720">
    <property type="entry name" value="NAD(P)-binding Rossmann-like Domain"/>
    <property type="match status" value="1"/>
</dbReference>
<accession>A0ABT5Y7G2</accession>
<gene>
    <name evidence="5" type="ORF">NLU14_04940</name>
</gene>
<comment type="caution">
    <text evidence="5">The sequence shown here is derived from an EMBL/GenBank/DDBJ whole genome shotgun (WGS) entry which is preliminary data.</text>
</comment>
<proteinExistence type="predicted"/>
<evidence type="ECO:0000259" key="3">
    <source>
        <dbReference type="Pfam" id="PF03446"/>
    </source>
</evidence>
<dbReference type="InterPro" id="IPR008927">
    <property type="entry name" value="6-PGluconate_DH-like_C_sf"/>
</dbReference>